<accession>A0A165SYD4</accession>
<proteinExistence type="predicted"/>
<dbReference type="EMBL" id="KV429040">
    <property type="protein sequence ID" value="KZT72666.1"/>
    <property type="molecule type" value="Genomic_DNA"/>
</dbReference>
<feature type="compositionally biased region" description="Polar residues" evidence="1">
    <location>
        <begin position="292"/>
        <end position="312"/>
    </location>
</feature>
<gene>
    <name evidence="2" type="ORF">DAEQUDRAFT_594950</name>
</gene>
<reference evidence="2 3" key="1">
    <citation type="journal article" date="2016" name="Mol. Biol. Evol.">
        <title>Comparative Genomics of Early-Diverging Mushroom-Forming Fungi Provides Insights into the Origins of Lignocellulose Decay Capabilities.</title>
        <authorList>
            <person name="Nagy L.G."/>
            <person name="Riley R."/>
            <person name="Tritt A."/>
            <person name="Adam C."/>
            <person name="Daum C."/>
            <person name="Floudas D."/>
            <person name="Sun H."/>
            <person name="Yadav J.S."/>
            <person name="Pangilinan J."/>
            <person name="Larsson K.H."/>
            <person name="Matsuura K."/>
            <person name="Barry K."/>
            <person name="Labutti K."/>
            <person name="Kuo R."/>
            <person name="Ohm R.A."/>
            <person name="Bhattacharya S.S."/>
            <person name="Shirouzu T."/>
            <person name="Yoshinaga Y."/>
            <person name="Martin F.M."/>
            <person name="Grigoriev I.V."/>
            <person name="Hibbett D.S."/>
        </authorList>
    </citation>
    <scope>NUCLEOTIDE SEQUENCE [LARGE SCALE GENOMIC DNA]</scope>
    <source>
        <strain evidence="2 3">L-15889</strain>
    </source>
</reference>
<name>A0A165SYD4_9APHY</name>
<dbReference type="OrthoDB" id="2996389at2759"/>
<evidence type="ECO:0000313" key="2">
    <source>
        <dbReference type="EMBL" id="KZT72666.1"/>
    </source>
</evidence>
<feature type="compositionally biased region" description="Basic and acidic residues" evidence="1">
    <location>
        <begin position="454"/>
        <end position="463"/>
    </location>
</feature>
<keyword evidence="3" id="KW-1185">Reference proteome</keyword>
<evidence type="ECO:0000256" key="1">
    <source>
        <dbReference type="SAM" id="MobiDB-lite"/>
    </source>
</evidence>
<feature type="compositionally biased region" description="Basic and acidic residues" evidence="1">
    <location>
        <begin position="261"/>
        <end position="275"/>
    </location>
</feature>
<protein>
    <submittedName>
        <fullName evidence="2">Uncharacterized protein</fullName>
    </submittedName>
</protein>
<feature type="compositionally biased region" description="Basic and acidic residues" evidence="1">
    <location>
        <begin position="493"/>
        <end position="508"/>
    </location>
</feature>
<evidence type="ECO:0000313" key="3">
    <source>
        <dbReference type="Proteomes" id="UP000076727"/>
    </source>
</evidence>
<organism evidence="2 3">
    <name type="scientific">Daedalea quercina L-15889</name>
    <dbReference type="NCBI Taxonomy" id="1314783"/>
    <lineage>
        <taxon>Eukaryota</taxon>
        <taxon>Fungi</taxon>
        <taxon>Dikarya</taxon>
        <taxon>Basidiomycota</taxon>
        <taxon>Agaricomycotina</taxon>
        <taxon>Agaricomycetes</taxon>
        <taxon>Polyporales</taxon>
        <taxon>Fomitopsis</taxon>
    </lineage>
</organism>
<feature type="compositionally biased region" description="Polar residues" evidence="1">
    <location>
        <begin position="376"/>
        <end position="393"/>
    </location>
</feature>
<dbReference type="Proteomes" id="UP000076727">
    <property type="component" value="Unassembled WGS sequence"/>
</dbReference>
<dbReference type="AlphaFoldDB" id="A0A165SYD4"/>
<feature type="region of interest" description="Disordered" evidence="1">
    <location>
        <begin position="261"/>
        <end position="508"/>
    </location>
</feature>
<feature type="region of interest" description="Disordered" evidence="1">
    <location>
        <begin position="192"/>
        <end position="213"/>
    </location>
</feature>
<feature type="region of interest" description="Disordered" evidence="1">
    <location>
        <begin position="162"/>
        <end position="181"/>
    </location>
</feature>
<feature type="compositionally biased region" description="Polar residues" evidence="1">
    <location>
        <begin position="355"/>
        <end position="367"/>
    </location>
</feature>
<sequence>MGKKGPPYDDDPECRYVVIEDPFPGHRTGKARDKAYWDWLGGWVYFMTGKKAEAGPIYYVHTRDEVIVQLPEDFDTNPILGVHVWREVLSWGSQRDQDRVSYVFEYNYRMRGKPDNHNWSEAWPTGGDPKDPSKFPVKFPYPRPHWATIRGRNCADLALPLPKSRERTPTPPPPEPSLFEPYEAPAHLAHARDAHLGEESSEEEAATRTTALPLQDRLPVDKLDPYEEEDAAFRVVKQESVEPLHVKAEPVEPSVKQEITEHTVKHEDDCTDSHPSDAFIAAFNRMERARTGQGTSSTNQPRVSSPSDNISQRGVKREPSLPTPPQPSQAFLAAFERLERLQTAQGNSDFVIPGSSGNDEVQTQHTPTPGRARSVTVDTGSSSERARSETWTPGPNPRVKPEPQEDMLPPPPPVQAQRPTRDPRLAARNMRVKPEPQDAMLPPPSRPTQGTTRVKPEPVDHRIPPSTYTRPPDGVRSQDPRQQNKLPSFKRVKREEDGSTPKRIKTEH</sequence>